<proteinExistence type="predicted"/>
<keyword evidence="2" id="KW-1185">Reference proteome</keyword>
<evidence type="ECO:0000313" key="2">
    <source>
        <dbReference type="Proteomes" id="UP000247903"/>
    </source>
</evidence>
<dbReference type="EMBL" id="QJHK01000004">
    <property type="protein sequence ID" value="PXY41677.1"/>
    <property type="molecule type" value="Genomic_DNA"/>
</dbReference>
<organism evidence="1 2">
    <name type="scientific">Flavobacterium cheongpyeongense</name>
    <dbReference type="NCBI Taxonomy" id="2212651"/>
    <lineage>
        <taxon>Bacteria</taxon>
        <taxon>Pseudomonadati</taxon>
        <taxon>Bacteroidota</taxon>
        <taxon>Flavobacteriia</taxon>
        <taxon>Flavobacteriales</taxon>
        <taxon>Flavobacteriaceae</taxon>
        <taxon>Flavobacterium</taxon>
    </lineage>
</organism>
<dbReference type="Gene3D" id="1.20.1440.60">
    <property type="entry name" value="23S rRNA-intervening sequence"/>
    <property type="match status" value="1"/>
</dbReference>
<evidence type="ECO:0000313" key="1">
    <source>
        <dbReference type="EMBL" id="PXY41677.1"/>
    </source>
</evidence>
<protein>
    <submittedName>
        <fullName evidence="1">Four helix bundle protein</fullName>
    </submittedName>
</protein>
<name>A0A2V4BSR6_9FLAO</name>
<dbReference type="PANTHER" id="PTHR38471:SF2">
    <property type="entry name" value="FOUR HELIX BUNDLE PROTEIN"/>
    <property type="match status" value="1"/>
</dbReference>
<reference evidence="1 2" key="1">
    <citation type="submission" date="2018-05" db="EMBL/GenBank/DDBJ databases">
        <title>Flavobacterium sp. strain IMCC34759, incomplete genome.</title>
        <authorList>
            <person name="Joung Y."/>
            <person name="Cho J."/>
        </authorList>
    </citation>
    <scope>NUCLEOTIDE SEQUENCE [LARGE SCALE GENOMIC DNA]</scope>
    <source>
        <strain evidence="1 2">IMCC34759</strain>
    </source>
</reference>
<gene>
    <name evidence="1" type="ORF">DMB65_06950</name>
</gene>
<dbReference type="SUPFAM" id="SSF158446">
    <property type="entry name" value="IVS-encoded protein-like"/>
    <property type="match status" value="1"/>
</dbReference>
<dbReference type="InterPro" id="IPR036583">
    <property type="entry name" value="23S_rRNA_IVS_sf"/>
</dbReference>
<dbReference type="Pfam" id="PF05635">
    <property type="entry name" value="23S_rRNA_IVP"/>
    <property type="match status" value="1"/>
</dbReference>
<dbReference type="CDD" id="cd16377">
    <property type="entry name" value="23S_rRNA_IVP_like"/>
    <property type="match status" value="1"/>
</dbReference>
<dbReference type="NCBIfam" id="TIGR02436">
    <property type="entry name" value="four helix bundle protein"/>
    <property type="match status" value="1"/>
</dbReference>
<dbReference type="RefSeq" id="WP_110305918.1">
    <property type="nucleotide sequence ID" value="NZ_QJHK01000004.1"/>
</dbReference>
<sequence length="119" mass="14011">MRDFRKYNVWQESHLFTLEVYQVTKYFPKEELSGLTSQLRRAVSSIPTNFTEGCGSNSEKEFARYLNIAIASCSEVEYLLLLTSDLKYLSPEIHQSLEKKVIQIRKQVYQLRLKLNQQN</sequence>
<dbReference type="InterPro" id="IPR012657">
    <property type="entry name" value="23S_rRNA-intervening_sequence"/>
</dbReference>
<accession>A0A2V4BSR6</accession>
<dbReference type="AlphaFoldDB" id="A0A2V4BSR6"/>
<dbReference type="Proteomes" id="UP000247903">
    <property type="component" value="Unassembled WGS sequence"/>
</dbReference>
<dbReference type="OrthoDB" id="9811959at2"/>
<comment type="caution">
    <text evidence="1">The sequence shown here is derived from an EMBL/GenBank/DDBJ whole genome shotgun (WGS) entry which is preliminary data.</text>
</comment>
<dbReference type="PANTHER" id="PTHR38471">
    <property type="entry name" value="FOUR HELIX BUNDLE PROTEIN"/>
    <property type="match status" value="1"/>
</dbReference>